<reference evidence="1" key="1">
    <citation type="submission" date="2020-11" db="EMBL/GenBank/DDBJ databases">
        <authorList>
            <consortium name="DOE Joint Genome Institute"/>
            <person name="Ahrendt S."/>
            <person name="Riley R."/>
            <person name="Andreopoulos W."/>
            <person name="LaButti K."/>
            <person name="Pangilinan J."/>
            <person name="Ruiz-duenas F.J."/>
            <person name="Barrasa J.M."/>
            <person name="Sanchez-Garcia M."/>
            <person name="Camarero S."/>
            <person name="Miyauchi S."/>
            <person name="Serrano A."/>
            <person name="Linde D."/>
            <person name="Babiker R."/>
            <person name="Drula E."/>
            <person name="Ayuso-Fernandez I."/>
            <person name="Pacheco R."/>
            <person name="Padilla G."/>
            <person name="Ferreira P."/>
            <person name="Barriuso J."/>
            <person name="Kellner H."/>
            <person name="Castanera R."/>
            <person name="Alfaro M."/>
            <person name="Ramirez L."/>
            <person name="Pisabarro A.G."/>
            <person name="Kuo A."/>
            <person name="Tritt A."/>
            <person name="Lipzen A."/>
            <person name="He G."/>
            <person name="Yan M."/>
            <person name="Ng V."/>
            <person name="Cullen D."/>
            <person name="Martin F."/>
            <person name="Rosso M.-N."/>
            <person name="Henrissat B."/>
            <person name="Hibbett D."/>
            <person name="Martinez A.T."/>
            <person name="Grigoriev I.V."/>
        </authorList>
    </citation>
    <scope>NUCLEOTIDE SEQUENCE</scope>
    <source>
        <strain evidence="1">AH 44721</strain>
    </source>
</reference>
<sequence>MPTLPPELYEAILDHLGGDSTALRTCALVSRLFARKCQQLLFRSITLGRPFKQFEGSIVSKNWPSKNLYQTFSSSPHLGRLIEEFEISDATLMNFYREELSWIRKDLDVARILPLLGNLQALVITGNYMGSRLNFRAWKPELKFAILRKTPSISTIYLAYIRNVPWMILKSIPSLKSLYLYQVSFVANDATVLPVSAELDADSKQAELETLHIKTTSREEWRSLYLWLQIDNGSFDLDHLTDLTLDVDFVIEEPQTSGPEEIHGIAWLLQRCSGSLRSLNLIFPQEVASPHFSSQKYLDLSSMPSLQELCLHGCVWSDRTGSQNIIPWLVRNISEVPESCQLQRLTLLFTIEDFEFLPETGFDEAVGKIWQIS</sequence>
<protein>
    <recommendedName>
        <fullName evidence="3">F-box domain-containing protein</fullName>
    </recommendedName>
</protein>
<dbReference type="InterPro" id="IPR032675">
    <property type="entry name" value="LRR_dom_sf"/>
</dbReference>
<proteinExistence type="predicted"/>
<comment type="caution">
    <text evidence="1">The sequence shown here is derived from an EMBL/GenBank/DDBJ whole genome shotgun (WGS) entry which is preliminary data.</text>
</comment>
<name>A0A9P5NRU9_GYMJU</name>
<dbReference type="Proteomes" id="UP000724874">
    <property type="component" value="Unassembled WGS sequence"/>
</dbReference>
<dbReference type="Gene3D" id="3.80.10.10">
    <property type="entry name" value="Ribonuclease Inhibitor"/>
    <property type="match status" value="1"/>
</dbReference>
<evidence type="ECO:0008006" key="3">
    <source>
        <dbReference type="Google" id="ProtNLM"/>
    </source>
</evidence>
<dbReference type="EMBL" id="JADNYJ010000017">
    <property type="protein sequence ID" value="KAF8906827.1"/>
    <property type="molecule type" value="Genomic_DNA"/>
</dbReference>
<organism evidence="1 2">
    <name type="scientific">Gymnopilus junonius</name>
    <name type="common">Spectacular rustgill mushroom</name>
    <name type="synonym">Gymnopilus spectabilis subsp. junonius</name>
    <dbReference type="NCBI Taxonomy" id="109634"/>
    <lineage>
        <taxon>Eukaryota</taxon>
        <taxon>Fungi</taxon>
        <taxon>Dikarya</taxon>
        <taxon>Basidiomycota</taxon>
        <taxon>Agaricomycotina</taxon>
        <taxon>Agaricomycetes</taxon>
        <taxon>Agaricomycetidae</taxon>
        <taxon>Agaricales</taxon>
        <taxon>Agaricineae</taxon>
        <taxon>Hymenogastraceae</taxon>
        <taxon>Gymnopilus</taxon>
    </lineage>
</organism>
<accession>A0A9P5NRU9</accession>
<evidence type="ECO:0000313" key="1">
    <source>
        <dbReference type="EMBL" id="KAF8906827.1"/>
    </source>
</evidence>
<keyword evidence="2" id="KW-1185">Reference proteome</keyword>
<dbReference type="OrthoDB" id="2788229at2759"/>
<dbReference type="AlphaFoldDB" id="A0A9P5NRU9"/>
<evidence type="ECO:0000313" key="2">
    <source>
        <dbReference type="Proteomes" id="UP000724874"/>
    </source>
</evidence>
<gene>
    <name evidence="1" type="ORF">CPB84DRAFT_367498</name>
</gene>
<dbReference type="SUPFAM" id="SSF52047">
    <property type="entry name" value="RNI-like"/>
    <property type="match status" value="1"/>
</dbReference>